<dbReference type="Proteomes" id="UP000594454">
    <property type="component" value="Chromosome 1"/>
</dbReference>
<dbReference type="PROSITE" id="PS51746">
    <property type="entry name" value="PPM_2"/>
    <property type="match status" value="1"/>
</dbReference>
<dbReference type="AlphaFoldDB" id="A0A7R8UFU4"/>
<dbReference type="PANTHER" id="PTHR13832:SF533">
    <property type="entry name" value="TGF-BETA-ACTIVATED KINASE 1 AND MAP3K7-BINDING PROTEIN 1"/>
    <property type="match status" value="1"/>
</dbReference>
<dbReference type="OrthoDB" id="10049211at2759"/>
<dbReference type="InterPro" id="IPR036457">
    <property type="entry name" value="PPM-type-like_dom_sf"/>
</dbReference>
<feature type="domain" description="PPM-type phosphatase" evidence="1">
    <location>
        <begin position="33"/>
        <end position="352"/>
    </location>
</feature>
<dbReference type="InterPro" id="IPR001932">
    <property type="entry name" value="PPM-type_phosphatase-like_dom"/>
</dbReference>
<reference evidence="2 3" key="1">
    <citation type="submission" date="2020-11" db="EMBL/GenBank/DDBJ databases">
        <authorList>
            <person name="Wallbank WR R."/>
            <person name="Pardo Diaz C."/>
            <person name="Kozak K."/>
            <person name="Martin S."/>
            <person name="Jiggins C."/>
            <person name="Moest M."/>
            <person name="Warren A I."/>
            <person name="Generalovic N T."/>
            <person name="Byers J.R.P. K."/>
            <person name="Montejo-Kovacevich G."/>
            <person name="Yen C E."/>
        </authorList>
    </citation>
    <scope>NUCLEOTIDE SEQUENCE [LARGE SCALE GENOMIC DNA]</scope>
</reference>
<dbReference type="CDD" id="cd00143">
    <property type="entry name" value="PP2Cc"/>
    <property type="match status" value="1"/>
</dbReference>
<proteinExistence type="predicted"/>
<dbReference type="SMART" id="SM00332">
    <property type="entry name" value="PP2Cc"/>
    <property type="match status" value="1"/>
</dbReference>
<evidence type="ECO:0000313" key="3">
    <source>
        <dbReference type="Proteomes" id="UP000594454"/>
    </source>
</evidence>
<dbReference type="EMBL" id="LR899009">
    <property type="protein sequence ID" value="CAD7079252.1"/>
    <property type="molecule type" value="Genomic_DNA"/>
</dbReference>
<dbReference type="Gene3D" id="3.60.40.10">
    <property type="entry name" value="PPM-type phosphatase domain"/>
    <property type="match status" value="1"/>
</dbReference>
<keyword evidence="3" id="KW-1185">Reference proteome</keyword>
<dbReference type="InterPro" id="IPR015655">
    <property type="entry name" value="PP2C"/>
</dbReference>
<evidence type="ECO:0000259" key="1">
    <source>
        <dbReference type="PROSITE" id="PS51746"/>
    </source>
</evidence>
<organism evidence="2 3">
    <name type="scientific">Hermetia illucens</name>
    <name type="common">Black soldier fly</name>
    <dbReference type="NCBI Taxonomy" id="343691"/>
    <lineage>
        <taxon>Eukaryota</taxon>
        <taxon>Metazoa</taxon>
        <taxon>Ecdysozoa</taxon>
        <taxon>Arthropoda</taxon>
        <taxon>Hexapoda</taxon>
        <taxon>Insecta</taxon>
        <taxon>Pterygota</taxon>
        <taxon>Neoptera</taxon>
        <taxon>Endopterygota</taxon>
        <taxon>Diptera</taxon>
        <taxon>Brachycera</taxon>
        <taxon>Stratiomyomorpha</taxon>
        <taxon>Stratiomyidae</taxon>
        <taxon>Hermetiinae</taxon>
        <taxon>Hermetia</taxon>
    </lineage>
</organism>
<protein>
    <recommendedName>
        <fullName evidence="1">PPM-type phosphatase domain-containing protein</fullName>
    </recommendedName>
</protein>
<dbReference type="InParanoid" id="A0A7R8UFU4"/>
<name>A0A7R8UFU4_HERIL</name>
<dbReference type="PANTHER" id="PTHR13832">
    <property type="entry name" value="PROTEIN PHOSPHATASE 2C"/>
    <property type="match status" value="1"/>
</dbReference>
<sequence>MIDREDSNHSTQTFTDDIPLCNKSAVAEATNKNYRDKSTVFGSLDRSMNYAYDYETSLYGIFSGQNGVSVAERTRESMIISLFFGQVKESKTPDEVKDVLRKAFIDAENRNQEEVDGRLAKRMVLYDKVNDKNITYEEFQKYQKEISEINAELLVGSSVILCLIHNTKMYICNIGTCRALLCKYDENNAPRVVQFSDDHNLDNPEEIMRLSRLGLDRDALAQSKLQITRCMGCYAYKGGYKDCELYAKLASEPVISTPEIVEGQQIDGSFQFLLLLSAGLCNALRDIYPNDVSQQNREIIRITAKEFERQSSIQAVAKAVVNKIVDLHHQVYVEGTRNIVGIDDLTLLVRRFNVEMPNISVSGSQDTIVPNSMTENTFTNTTSSIYSRKPGKIESVDPYICFDSYYEKVAAARASGTLPEGIDFD</sequence>
<dbReference type="GO" id="GO:0004722">
    <property type="term" value="F:protein serine/threonine phosphatase activity"/>
    <property type="evidence" value="ECO:0007669"/>
    <property type="project" value="InterPro"/>
</dbReference>
<accession>A0A7R8UFU4</accession>
<dbReference type="SUPFAM" id="SSF81606">
    <property type="entry name" value="PP2C-like"/>
    <property type="match status" value="1"/>
</dbReference>
<dbReference type="Pfam" id="PF00481">
    <property type="entry name" value="PP2C"/>
    <property type="match status" value="1"/>
</dbReference>
<gene>
    <name evidence="2" type="ORF">HERILL_LOCUS2473</name>
</gene>
<dbReference type="OMA" id="GMIAERT"/>
<evidence type="ECO:0000313" key="2">
    <source>
        <dbReference type="EMBL" id="CAD7079252.1"/>
    </source>
</evidence>